<sequence>MAITHEFGIIQNFNKRHVYNHYTPDLYDCIPVNDHFIQELIKPLAMMKTYFHTYERPANGLAYYGITLIPPESLPIFLDIVADKKSGELIDLARKITAAQEAEKYMIHYGI</sequence>
<name>A0A268F5R9_NIACI</name>
<gene>
    <name evidence="1" type="ORF">CHH57_23575</name>
</gene>
<dbReference type="Proteomes" id="UP000216961">
    <property type="component" value="Unassembled WGS sequence"/>
</dbReference>
<organism evidence="1 2">
    <name type="scientific">Niallia circulans</name>
    <name type="common">Bacillus circulans</name>
    <dbReference type="NCBI Taxonomy" id="1397"/>
    <lineage>
        <taxon>Bacteria</taxon>
        <taxon>Bacillati</taxon>
        <taxon>Bacillota</taxon>
        <taxon>Bacilli</taxon>
        <taxon>Bacillales</taxon>
        <taxon>Bacillaceae</taxon>
        <taxon>Niallia</taxon>
    </lineage>
</organism>
<proteinExistence type="predicted"/>
<dbReference type="AlphaFoldDB" id="A0A268F5R9"/>
<evidence type="ECO:0000313" key="1">
    <source>
        <dbReference type="EMBL" id="PAD80728.1"/>
    </source>
</evidence>
<dbReference type="KEGG" id="bcir:C2I06_08820"/>
<protein>
    <submittedName>
        <fullName evidence="1">Short-chain dehydrogenase</fullName>
    </submittedName>
</protein>
<evidence type="ECO:0000313" key="2">
    <source>
        <dbReference type="Proteomes" id="UP000216961"/>
    </source>
</evidence>
<reference evidence="1 2" key="1">
    <citation type="submission" date="2017-07" db="EMBL/GenBank/DDBJ databases">
        <title>Isolation and whole genome analysis of endospore-forming bacteria from heroin.</title>
        <authorList>
            <person name="Kalinowski J."/>
            <person name="Ahrens B."/>
            <person name="Al-Dilaimi A."/>
            <person name="Winkler A."/>
            <person name="Wibberg D."/>
            <person name="Schleenbecker U."/>
            <person name="Ruckert C."/>
            <person name="Wolfel R."/>
            <person name="Grass G."/>
        </authorList>
    </citation>
    <scope>NUCLEOTIDE SEQUENCE [LARGE SCALE GENOMIC DNA]</scope>
    <source>
        <strain evidence="1 2">7521-2</strain>
    </source>
</reference>
<comment type="caution">
    <text evidence="1">The sequence shown here is derived from an EMBL/GenBank/DDBJ whole genome shotgun (WGS) entry which is preliminary data.</text>
</comment>
<dbReference type="EMBL" id="NPBQ01000144">
    <property type="protein sequence ID" value="PAD80728.1"/>
    <property type="molecule type" value="Genomic_DNA"/>
</dbReference>
<accession>A0A268F5R9</accession>